<dbReference type="Gene3D" id="2.30.30.140">
    <property type="match status" value="1"/>
</dbReference>
<sequence>MGYCKKCSSQMIYSSGAFRMPESENRRSGTLFSGDKEQARYYDAHVLRIERRLHDIRGCRCVFLIRYDHDDTKERVYLKRLCCRPNILGHY</sequence>
<dbReference type="Pfam" id="PF16719">
    <property type="entry name" value="SAWADEE"/>
    <property type="match status" value="1"/>
</dbReference>
<dbReference type="InterPro" id="IPR039276">
    <property type="entry name" value="SHH1/2"/>
</dbReference>
<dbReference type="AlphaFoldDB" id="A0AAV3RIV7"/>
<gene>
    <name evidence="2" type="ORF">LIER_28869</name>
</gene>
<dbReference type="PANTHER" id="PTHR33827">
    <property type="entry name" value="PROTEIN SAWADEE HOMEODOMAIN HOMOLOG 2"/>
    <property type="match status" value="1"/>
</dbReference>
<feature type="domain" description="SAWADEE" evidence="1">
    <location>
        <begin position="33"/>
        <end position="82"/>
    </location>
</feature>
<accession>A0AAV3RIV7</accession>
<comment type="caution">
    <text evidence="2">The sequence shown here is derived from an EMBL/GenBank/DDBJ whole genome shotgun (WGS) entry which is preliminary data.</text>
</comment>
<dbReference type="InterPro" id="IPR032001">
    <property type="entry name" value="SAWADEE_dom"/>
</dbReference>
<name>A0AAV3RIV7_LITER</name>
<protein>
    <recommendedName>
        <fullName evidence="1">SAWADEE domain-containing protein</fullName>
    </recommendedName>
</protein>
<dbReference type="PANTHER" id="PTHR33827:SF3">
    <property type="entry name" value="OS09G0346900 PROTEIN"/>
    <property type="match status" value="1"/>
</dbReference>
<evidence type="ECO:0000313" key="3">
    <source>
        <dbReference type="Proteomes" id="UP001454036"/>
    </source>
</evidence>
<dbReference type="Proteomes" id="UP001454036">
    <property type="component" value="Unassembled WGS sequence"/>
</dbReference>
<proteinExistence type="predicted"/>
<organism evidence="2 3">
    <name type="scientific">Lithospermum erythrorhizon</name>
    <name type="common">Purple gromwell</name>
    <name type="synonym">Lithospermum officinale var. erythrorhizon</name>
    <dbReference type="NCBI Taxonomy" id="34254"/>
    <lineage>
        <taxon>Eukaryota</taxon>
        <taxon>Viridiplantae</taxon>
        <taxon>Streptophyta</taxon>
        <taxon>Embryophyta</taxon>
        <taxon>Tracheophyta</taxon>
        <taxon>Spermatophyta</taxon>
        <taxon>Magnoliopsida</taxon>
        <taxon>eudicotyledons</taxon>
        <taxon>Gunneridae</taxon>
        <taxon>Pentapetalae</taxon>
        <taxon>asterids</taxon>
        <taxon>lamiids</taxon>
        <taxon>Boraginales</taxon>
        <taxon>Boraginaceae</taxon>
        <taxon>Boraginoideae</taxon>
        <taxon>Lithospermeae</taxon>
        <taxon>Lithospermum</taxon>
    </lineage>
</organism>
<keyword evidence="3" id="KW-1185">Reference proteome</keyword>
<evidence type="ECO:0000313" key="2">
    <source>
        <dbReference type="EMBL" id="GAA0175755.1"/>
    </source>
</evidence>
<dbReference type="GO" id="GO:0003682">
    <property type="term" value="F:chromatin binding"/>
    <property type="evidence" value="ECO:0007669"/>
    <property type="project" value="InterPro"/>
</dbReference>
<reference evidence="2 3" key="1">
    <citation type="submission" date="2024-01" db="EMBL/GenBank/DDBJ databases">
        <title>The complete chloroplast genome sequence of Lithospermum erythrorhizon: insights into the phylogenetic relationship among Boraginaceae species and the maternal lineages of purple gromwells.</title>
        <authorList>
            <person name="Okada T."/>
            <person name="Watanabe K."/>
        </authorList>
    </citation>
    <scope>NUCLEOTIDE SEQUENCE [LARGE SCALE GENOMIC DNA]</scope>
</reference>
<dbReference type="EMBL" id="BAABME010009765">
    <property type="protein sequence ID" value="GAA0175755.1"/>
    <property type="molecule type" value="Genomic_DNA"/>
</dbReference>
<evidence type="ECO:0000259" key="1">
    <source>
        <dbReference type="Pfam" id="PF16719"/>
    </source>
</evidence>